<feature type="domain" description="DC1" evidence="3">
    <location>
        <begin position="123"/>
        <end position="167"/>
    </location>
</feature>
<keyword evidence="2" id="KW-0812">Transmembrane</keyword>
<sequence>MDSERKYIIEHVTHPGHPLSYVEGSRVFQCDGCNKTGNGSKYQCATCDFDLHEHCATCPSSFSFVVHPPHHLNLISHAHLSLQDHICDVCGTEIDGILFYRCERCNFDVHPLCTQLPETTRHPLHPDHLLRLQPLSVGVCRVCQTSGCGHAWGYGCHVCDFNIHLQCLNSPIPRGSTFLDTLMSPMAVLIVMILALLIFLILMSTKNQHNWKGYSVHSVYVHR</sequence>
<name>A0A834XKG5_9FABA</name>
<feature type="domain" description="DC1" evidence="3">
    <location>
        <begin position="13"/>
        <end position="56"/>
    </location>
</feature>
<keyword evidence="1" id="KW-0677">Repeat</keyword>
<dbReference type="SUPFAM" id="SSF57889">
    <property type="entry name" value="Cysteine-rich domain"/>
    <property type="match status" value="2"/>
</dbReference>
<proteinExistence type="predicted"/>
<dbReference type="OrthoDB" id="945197at2759"/>
<dbReference type="Gene3D" id="3.30.40.10">
    <property type="entry name" value="Zinc/RING finger domain, C3HC4 (zinc finger)"/>
    <property type="match status" value="1"/>
</dbReference>
<dbReference type="PANTHER" id="PTHR47841">
    <property type="entry name" value="DIACYLGLYCEROL KINASE THETA-LIKE-RELATED"/>
    <property type="match status" value="1"/>
</dbReference>
<keyword evidence="2" id="KW-1133">Transmembrane helix</keyword>
<evidence type="ECO:0000256" key="2">
    <source>
        <dbReference type="SAM" id="Phobius"/>
    </source>
</evidence>
<protein>
    <submittedName>
        <fullName evidence="4">Diacylglycerol kinase theta-like</fullName>
    </submittedName>
</protein>
<reference evidence="4" key="1">
    <citation type="submission" date="2020-09" db="EMBL/GenBank/DDBJ databases">
        <title>Genome-Enabled Discovery of Anthraquinone Biosynthesis in Senna tora.</title>
        <authorList>
            <person name="Kang S.-H."/>
            <person name="Pandey R.P."/>
            <person name="Lee C.-M."/>
            <person name="Sim J.-S."/>
            <person name="Jeong J.-T."/>
            <person name="Choi B.-S."/>
            <person name="Jung M."/>
            <person name="Ginzburg D."/>
            <person name="Zhao K."/>
            <person name="Won S.Y."/>
            <person name="Oh T.-J."/>
            <person name="Yu Y."/>
            <person name="Kim N.-H."/>
            <person name="Lee O.R."/>
            <person name="Lee T.-H."/>
            <person name="Bashyal P."/>
            <person name="Kim T.-S."/>
            <person name="Lee W.-H."/>
            <person name="Kawkins C."/>
            <person name="Kim C.-K."/>
            <person name="Kim J.S."/>
            <person name="Ahn B.O."/>
            <person name="Rhee S.Y."/>
            <person name="Sohng J.K."/>
        </authorList>
    </citation>
    <scope>NUCLEOTIDE SEQUENCE</scope>
    <source>
        <tissue evidence="4">Leaf</tissue>
    </source>
</reference>
<organism evidence="4 5">
    <name type="scientific">Senna tora</name>
    <dbReference type="NCBI Taxonomy" id="362788"/>
    <lineage>
        <taxon>Eukaryota</taxon>
        <taxon>Viridiplantae</taxon>
        <taxon>Streptophyta</taxon>
        <taxon>Embryophyta</taxon>
        <taxon>Tracheophyta</taxon>
        <taxon>Spermatophyta</taxon>
        <taxon>Magnoliopsida</taxon>
        <taxon>eudicotyledons</taxon>
        <taxon>Gunneridae</taxon>
        <taxon>Pentapetalae</taxon>
        <taxon>rosids</taxon>
        <taxon>fabids</taxon>
        <taxon>Fabales</taxon>
        <taxon>Fabaceae</taxon>
        <taxon>Caesalpinioideae</taxon>
        <taxon>Cassia clade</taxon>
        <taxon>Senna</taxon>
    </lineage>
</organism>
<dbReference type="InterPro" id="IPR004146">
    <property type="entry name" value="DC1"/>
</dbReference>
<evidence type="ECO:0000313" key="4">
    <source>
        <dbReference type="EMBL" id="KAF7845452.1"/>
    </source>
</evidence>
<evidence type="ECO:0000256" key="1">
    <source>
        <dbReference type="ARBA" id="ARBA00022737"/>
    </source>
</evidence>
<dbReference type="GO" id="GO:0016301">
    <property type="term" value="F:kinase activity"/>
    <property type="evidence" value="ECO:0007669"/>
    <property type="project" value="UniProtKB-KW"/>
</dbReference>
<accession>A0A834XKG5</accession>
<dbReference type="Proteomes" id="UP000634136">
    <property type="component" value="Unassembled WGS sequence"/>
</dbReference>
<dbReference type="AlphaFoldDB" id="A0A834XKG5"/>
<keyword evidence="2" id="KW-0472">Membrane</keyword>
<dbReference type="EMBL" id="JAAIUW010000001">
    <property type="protein sequence ID" value="KAF7845452.1"/>
    <property type="molecule type" value="Genomic_DNA"/>
</dbReference>
<keyword evidence="5" id="KW-1185">Reference proteome</keyword>
<dbReference type="InterPro" id="IPR046349">
    <property type="entry name" value="C1-like_sf"/>
</dbReference>
<feature type="domain" description="DC1" evidence="3">
    <location>
        <begin position="67"/>
        <end position="113"/>
    </location>
</feature>
<gene>
    <name evidence="4" type="ORF">G2W53_002357</name>
</gene>
<feature type="transmembrane region" description="Helical" evidence="2">
    <location>
        <begin position="182"/>
        <end position="202"/>
    </location>
</feature>
<dbReference type="Pfam" id="PF03107">
    <property type="entry name" value="C1_2"/>
    <property type="match status" value="3"/>
</dbReference>
<keyword evidence="4" id="KW-0418">Kinase</keyword>
<dbReference type="PANTHER" id="PTHR47841:SF7">
    <property type="entry name" value="CYSTEINE_HISTIDINE-RICH C1 DOMAIN PROTEIN"/>
    <property type="match status" value="1"/>
</dbReference>
<keyword evidence="4" id="KW-0808">Transferase</keyword>
<comment type="caution">
    <text evidence="4">The sequence shown here is derived from an EMBL/GenBank/DDBJ whole genome shotgun (WGS) entry which is preliminary data.</text>
</comment>
<evidence type="ECO:0000313" key="5">
    <source>
        <dbReference type="Proteomes" id="UP000634136"/>
    </source>
</evidence>
<dbReference type="InterPro" id="IPR013083">
    <property type="entry name" value="Znf_RING/FYVE/PHD"/>
</dbReference>
<evidence type="ECO:0000259" key="3">
    <source>
        <dbReference type="Pfam" id="PF03107"/>
    </source>
</evidence>